<reference evidence="1 2" key="1">
    <citation type="journal article" date="2024" name="Commun. Biol.">
        <title>Comparative genomic analysis of thermophilic fungi reveals convergent evolutionary adaptations and gene losses.</title>
        <authorList>
            <person name="Steindorff A.S."/>
            <person name="Aguilar-Pontes M.V."/>
            <person name="Robinson A.J."/>
            <person name="Andreopoulos B."/>
            <person name="LaButti K."/>
            <person name="Kuo A."/>
            <person name="Mondo S."/>
            <person name="Riley R."/>
            <person name="Otillar R."/>
            <person name="Haridas S."/>
            <person name="Lipzen A."/>
            <person name="Grimwood J."/>
            <person name="Schmutz J."/>
            <person name="Clum A."/>
            <person name="Reid I.D."/>
            <person name="Moisan M.C."/>
            <person name="Butler G."/>
            <person name="Nguyen T.T.M."/>
            <person name="Dewar K."/>
            <person name="Conant G."/>
            <person name="Drula E."/>
            <person name="Henrissat B."/>
            <person name="Hansel C."/>
            <person name="Singer S."/>
            <person name="Hutchinson M.I."/>
            <person name="de Vries R.P."/>
            <person name="Natvig D.O."/>
            <person name="Powell A.J."/>
            <person name="Tsang A."/>
            <person name="Grigoriev I.V."/>
        </authorList>
    </citation>
    <scope>NUCLEOTIDE SEQUENCE [LARGE SCALE GENOMIC DNA]</scope>
    <source>
        <strain evidence="1 2">CBS 494.80</strain>
    </source>
</reference>
<evidence type="ECO:0000313" key="1">
    <source>
        <dbReference type="EMBL" id="KAL2062666.1"/>
    </source>
</evidence>
<protein>
    <submittedName>
        <fullName evidence="1">Uncharacterized protein</fullName>
    </submittedName>
</protein>
<gene>
    <name evidence="1" type="ORF">VTL71DRAFT_5738</name>
</gene>
<comment type="caution">
    <text evidence="1">The sequence shown here is derived from an EMBL/GenBank/DDBJ whole genome shotgun (WGS) entry which is preliminary data.</text>
</comment>
<sequence length="187" mass="20862">MAKSEGNKNADEEYICEILNATARGLSRTELTKIATKSKARDRFFGDVSVFGEHGIIAKLAELSKIEEMVFVMGTDEVCKASDVTFVPPTKTPREMLSGKHISSMFKQWRLGETSDLSWQFVEEQDAKMMREKKDAYILHCQDFCKGINQEVVYGYGRPGAPSAWSLKKISYMQATSASVARTAVGL</sequence>
<dbReference type="Proteomes" id="UP001595075">
    <property type="component" value="Unassembled WGS sequence"/>
</dbReference>
<name>A0ABR4BYB8_9HELO</name>
<keyword evidence="2" id="KW-1185">Reference proteome</keyword>
<dbReference type="EMBL" id="JAZHXI010000016">
    <property type="protein sequence ID" value="KAL2062666.1"/>
    <property type="molecule type" value="Genomic_DNA"/>
</dbReference>
<accession>A0ABR4BYB8</accession>
<organism evidence="1 2">
    <name type="scientific">Oculimacula yallundae</name>
    <dbReference type="NCBI Taxonomy" id="86028"/>
    <lineage>
        <taxon>Eukaryota</taxon>
        <taxon>Fungi</taxon>
        <taxon>Dikarya</taxon>
        <taxon>Ascomycota</taxon>
        <taxon>Pezizomycotina</taxon>
        <taxon>Leotiomycetes</taxon>
        <taxon>Helotiales</taxon>
        <taxon>Ploettnerulaceae</taxon>
        <taxon>Oculimacula</taxon>
    </lineage>
</organism>
<evidence type="ECO:0000313" key="2">
    <source>
        <dbReference type="Proteomes" id="UP001595075"/>
    </source>
</evidence>
<proteinExistence type="predicted"/>